<sequence>MISMYSQPSSFVHQKTSDTINKLNSLNQNNNNNGNLNEQTQVQQSCSTGSACNKAPHSNTTTSNFNNKISNSKSHHNSLFRNTSQSTSTTTASTTDQQRNHHLQFPSNTCGNNCRQNFNGNSSYVKTENMGRTTNNNNNRASNKWSNKKSSKDSKRLKKFSNLLSIEILLSDFLQRKKLNYDDSDDSDSEFKKDSWDASIWRLYTKAKDILPEGIRLENYSWRMMAIASKRKSEGTEQSGRQLPKNNSRANNKNVVPNSTINKIPENKQNKVGSINERSNDPDDVFEQFDVEMEDTLSNNNRNLPAGIDNSDNEKYENIYLVDSPSDTCASNTTDDTIYTSSPSPVLPSSTTSAIPIPTTTTTTTAYTVSSTPPDFGFNFNNEFGFTNQSHNSLSRRNFVPGKPSNIQSRPIAIPVSRANNTPHMNFKKNQRQKSTSYVPVSQISSITIPSDTADDSDTELSDSQFTYSTYGAFDNQSIDYSGNTSALMSSSAPHSFNYFGDLASPGGMNNTNPLTYPSTASTPITPVDSGFYFPDYSGPGDISAGDSTSGSLFDMVNIFYVTHPNNSSLSHVNPSQLLSTSPTSISYDLMSESMCADESDSKDKISNSMEYDHQASWNRDCGDGNSDDDDDDDDNTVPGGNNNVNSTSKIKRHSMVSSSNVDTGVANKNISLPTSEGSGTGSLSSGLISPGKRPRSSSRASLTNTSVNNSGPTKNINNSSSPPSPTISKDVGGNNNNNPSSKNTIPTTCTNCHTQTTPLWRRNPEGQPLCNACGLFLKLHGVVRPLSLKTDVIKKRNRGGAAAAGKNPNKNGVKGTVQIGHSGASMSVMGKRMSMTTSMNSRQGAMNTPASNSVLSTSAPTAAHYTNGSFTRQSIPGAVPKRQRRFSSDEQQLLNAQQIRHQPSQMNDIHNLMKHSSSSLSGSNGCEQPSLARAQTRMANSTASSNNPPQSLRQFQQPSTSSASTNSIPKTTTNKSHPRLQRAHTTASILNTSSSNNSSSPPTSTSNNRSTTNNNRTSSNNNNNSWSSSRQYIPPSVYMYAWPDQQMVSPDDDSMIMYPTRPGMLIQHQPQSSISDDESVGSETTNKETAMDINY</sequence>
<feature type="compositionally biased region" description="Low complexity" evidence="9">
    <location>
        <begin position="22"/>
        <end position="37"/>
    </location>
</feature>
<dbReference type="Proteomes" id="UP000265703">
    <property type="component" value="Unassembled WGS sequence"/>
</dbReference>
<keyword evidence="4" id="KW-0862">Zinc</keyword>
<accession>A0A397T417</accession>
<feature type="compositionally biased region" description="Low complexity" evidence="9">
    <location>
        <begin position="57"/>
        <end position="72"/>
    </location>
</feature>
<dbReference type="InterPro" id="IPR013088">
    <property type="entry name" value="Znf_NHR/GATA"/>
</dbReference>
<dbReference type="InterPro" id="IPR013860">
    <property type="entry name" value="AreA_GATA"/>
</dbReference>
<dbReference type="CDD" id="cd00202">
    <property type="entry name" value="ZnF_GATA"/>
    <property type="match status" value="1"/>
</dbReference>
<keyword evidence="3 8" id="KW-0863">Zinc-finger</keyword>
<keyword evidence="5" id="KW-0805">Transcription regulation</keyword>
<feature type="compositionally biased region" description="Polar residues" evidence="9">
    <location>
        <begin position="236"/>
        <end position="262"/>
    </location>
</feature>
<comment type="subcellular location">
    <subcellularLocation>
        <location evidence="1">Nucleus</location>
    </subcellularLocation>
</comment>
<evidence type="ECO:0000256" key="9">
    <source>
        <dbReference type="SAM" id="MobiDB-lite"/>
    </source>
</evidence>
<evidence type="ECO:0000256" key="1">
    <source>
        <dbReference type="ARBA" id="ARBA00004123"/>
    </source>
</evidence>
<dbReference type="EMBL" id="QKYT01000136">
    <property type="protein sequence ID" value="RIA92069.1"/>
    <property type="molecule type" value="Genomic_DNA"/>
</dbReference>
<feature type="compositionally biased region" description="Low complexity" evidence="9">
    <location>
        <begin position="672"/>
        <end position="692"/>
    </location>
</feature>
<dbReference type="SUPFAM" id="SSF57716">
    <property type="entry name" value="Glucocorticoid receptor-like (DNA-binding domain)"/>
    <property type="match status" value="1"/>
</dbReference>
<feature type="compositionally biased region" description="Low complexity" evidence="9">
    <location>
        <begin position="83"/>
        <end position="95"/>
    </location>
</feature>
<dbReference type="AlphaFoldDB" id="A0A397T417"/>
<feature type="compositionally biased region" description="Basic and acidic residues" evidence="9">
    <location>
        <begin position="1086"/>
        <end position="1096"/>
    </location>
</feature>
<dbReference type="Pfam" id="PF00320">
    <property type="entry name" value="GATA"/>
    <property type="match status" value="1"/>
</dbReference>
<dbReference type="Pfam" id="PF08550">
    <property type="entry name" value="GATA_AreA"/>
    <property type="match status" value="1"/>
</dbReference>
<evidence type="ECO:0000313" key="12">
    <source>
        <dbReference type="Proteomes" id="UP000265703"/>
    </source>
</evidence>
<dbReference type="GO" id="GO:0045944">
    <property type="term" value="P:positive regulation of transcription by RNA polymerase II"/>
    <property type="evidence" value="ECO:0007669"/>
    <property type="project" value="TreeGrafter"/>
</dbReference>
<feature type="region of interest" description="Disordered" evidence="9">
    <location>
        <begin position="915"/>
        <end position="1030"/>
    </location>
</feature>
<keyword evidence="6" id="KW-0804">Transcription</keyword>
<dbReference type="SMART" id="SM00401">
    <property type="entry name" value="ZnF_GATA"/>
    <property type="match status" value="1"/>
</dbReference>
<keyword evidence="2" id="KW-0479">Metal-binding</keyword>
<dbReference type="PANTHER" id="PTHR10071">
    <property type="entry name" value="TRANSCRIPTION FACTOR GATA FAMILY MEMBER"/>
    <property type="match status" value="1"/>
</dbReference>
<keyword evidence="7" id="KW-0539">Nucleus</keyword>
<feature type="region of interest" description="Disordered" evidence="9">
    <location>
        <begin position="1072"/>
        <end position="1096"/>
    </location>
</feature>
<feature type="compositionally biased region" description="Polar residues" evidence="9">
    <location>
        <begin position="938"/>
        <end position="976"/>
    </location>
</feature>
<feature type="compositionally biased region" description="Polar residues" evidence="9">
    <location>
        <begin position="698"/>
        <end position="712"/>
    </location>
</feature>
<comment type="caution">
    <text evidence="11">The sequence shown here is derived from an EMBL/GenBank/DDBJ whole genome shotgun (WGS) entry which is preliminary data.</text>
</comment>
<dbReference type="PROSITE" id="PS50114">
    <property type="entry name" value="GATA_ZN_FINGER_2"/>
    <property type="match status" value="1"/>
</dbReference>
<evidence type="ECO:0000313" key="11">
    <source>
        <dbReference type="EMBL" id="RIA92069.1"/>
    </source>
</evidence>
<evidence type="ECO:0000256" key="7">
    <source>
        <dbReference type="ARBA" id="ARBA00023242"/>
    </source>
</evidence>
<name>A0A397T417_9GLOM</name>
<feature type="compositionally biased region" description="Low complexity" evidence="9">
    <location>
        <begin position="992"/>
        <end position="1030"/>
    </location>
</feature>
<evidence type="ECO:0000256" key="4">
    <source>
        <dbReference type="ARBA" id="ARBA00022833"/>
    </source>
</evidence>
<reference evidence="11 12" key="1">
    <citation type="submission" date="2018-06" db="EMBL/GenBank/DDBJ databases">
        <title>Comparative genomics reveals the genomic features of Rhizophagus irregularis, R. cerebriforme, R. diaphanum and Gigaspora rosea, and their symbiotic lifestyle signature.</title>
        <authorList>
            <person name="Morin E."/>
            <person name="San Clemente H."/>
            <person name="Chen E.C.H."/>
            <person name="De La Providencia I."/>
            <person name="Hainaut M."/>
            <person name="Kuo A."/>
            <person name="Kohler A."/>
            <person name="Murat C."/>
            <person name="Tang N."/>
            <person name="Roy S."/>
            <person name="Loubradou J."/>
            <person name="Henrissat B."/>
            <person name="Grigoriev I.V."/>
            <person name="Corradi N."/>
            <person name="Roux C."/>
            <person name="Martin F.M."/>
        </authorList>
    </citation>
    <scope>NUCLEOTIDE SEQUENCE [LARGE SCALE GENOMIC DNA]</scope>
    <source>
        <strain evidence="11 12">DAOM 227022</strain>
    </source>
</reference>
<evidence type="ECO:0000256" key="6">
    <source>
        <dbReference type="ARBA" id="ARBA00023163"/>
    </source>
</evidence>
<dbReference type="GO" id="GO:0000981">
    <property type="term" value="F:DNA-binding transcription factor activity, RNA polymerase II-specific"/>
    <property type="evidence" value="ECO:0007669"/>
    <property type="project" value="TreeGrafter"/>
</dbReference>
<dbReference type="FunFam" id="3.30.50.10:FF:000007">
    <property type="entry name" value="Nitrogen regulatory AreA, N-terminal"/>
    <property type="match status" value="1"/>
</dbReference>
<feature type="region of interest" description="Disordered" evidence="9">
    <location>
        <begin position="612"/>
        <end position="747"/>
    </location>
</feature>
<protein>
    <recommendedName>
        <fullName evidence="10">GATA-type domain-containing protein</fullName>
    </recommendedName>
</protein>
<dbReference type="InterPro" id="IPR039355">
    <property type="entry name" value="Transcription_factor_GATA"/>
</dbReference>
<feature type="compositionally biased region" description="Polar residues" evidence="9">
    <location>
        <begin position="656"/>
        <end position="671"/>
    </location>
</feature>
<feature type="region of interest" description="Disordered" evidence="9">
    <location>
        <begin position="22"/>
        <end position="41"/>
    </location>
</feature>
<dbReference type="OrthoDB" id="515401at2759"/>
<dbReference type="GO" id="GO:0000122">
    <property type="term" value="P:negative regulation of transcription by RNA polymerase II"/>
    <property type="evidence" value="ECO:0007669"/>
    <property type="project" value="TreeGrafter"/>
</dbReference>
<evidence type="ECO:0000256" key="2">
    <source>
        <dbReference type="ARBA" id="ARBA00022723"/>
    </source>
</evidence>
<feature type="region of interest" description="Disordered" evidence="9">
    <location>
        <begin position="48"/>
        <end position="153"/>
    </location>
</feature>
<organism evidence="11 12">
    <name type="scientific">Glomus cerebriforme</name>
    <dbReference type="NCBI Taxonomy" id="658196"/>
    <lineage>
        <taxon>Eukaryota</taxon>
        <taxon>Fungi</taxon>
        <taxon>Fungi incertae sedis</taxon>
        <taxon>Mucoromycota</taxon>
        <taxon>Glomeromycotina</taxon>
        <taxon>Glomeromycetes</taxon>
        <taxon>Glomerales</taxon>
        <taxon>Glomeraceae</taxon>
        <taxon>Glomus</taxon>
    </lineage>
</organism>
<dbReference type="Gene3D" id="3.30.50.10">
    <property type="entry name" value="Erythroid Transcription Factor GATA-1, subunit A"/>
    <property type="match status" value="1"/>
</dbReference>
<evidence type="ECO:0000256" key="8">
    <source>
        <dbReference type="PROSITE-ProRule" id="PRU00094"/>
    </source>
</evidence>
<dbReference type="GO" id="GO:0005634">
    <property type="term" value="C:nucleus"/>
    <property type="evidence" value="ECO:0007669"/>
    <property type="project" value="UniProtKB-SubCell"/>
</dbReference>
<keyword evidence="12" id="KW-1185">Reference proteome</keyword>
<dbReference type="InterPro" id="IPR000679">
    <property type="entry name" value="Znf_GATA"/>
</dbReference>
<proteinExistence type="predicted"/>
<gene>
    <name evidence="11" type="ORF">C1645_766040</name>
</gene>
<feature type="compositionally biased region" description="Polar residues" evidence="9">
    <location>
        <begin position="105"/>
        <end position="134"/>
    </location>
</feature>
<evidence type="ECO:0000256" key="3">
    <source>
        <dbReference type="ARBA" id="ARBA00022771"/>
    </source>
</evidence>
<dbReference type="STRING" id="658196.A0A397T417"/>
<dbReference type="PANTHER" id="PTHR10071:SF281">
    <property type="entry name" value="BOX A-BINDING FACTOR-RELATED"/>
    <property type="match status" value="1"/>
</dbReference>
<feature type="compositionally biased region" description="Low complexity" evidence="9">
    <location>
        <begin position="713"/>
        <end position="747"/>
    </location>
</feature>
<evidence type="ECO:0000259" key="10">
    <source>
        <dbReference type="PROSITE" id="PS50114"/>
    </source>
</evidence>
<dbReference type="GO" id="GO:0000978">
    <property type="term" value="F:RNA polymerase II cis-regulatory region sequence-specific DNA binding"/>
    <property type="evidence" value="ECO:0007669"/>
    <property type="project" value="TreeGrafter"/>
</dbReference>
<feature type="region of interest" description="Disordered" evidence="9">
    <location>
        <begin position="231"/>
        <end position="283"/>
    </location>
</feature>
<dbReference type="GO" id="GO:0008270">
    <property type="term" value="F:zinc ion binding"/>
    <property type="evidence" value="ECO:0007669"/>
    <property type="project" value="UniProtKB-KW"/>
</dbReference>
<feature type="domain" description="GATA-type" evidence="10">
    <location>
        <begin position="744"/>
        <end position="797"/>
    </location>
</feature>
<feature type="compositionally biased region" description="Acidic residues" evidence="9">
    <location>
        <begin position="626"/>
        <end position="636"/>
    </location>
</feature>
<dbReference type="PRINTS" id="PR00619">
    <property type="entry name" value="GATAZNFINGER"/>
</dbReference>
<dbReference type="PROSITE" id="PS00344">
    <property type="entry name" value="GATA_ZN_FINGER_1"/>
    <property type="match status" value="1"/>
</dbReference>
<feature type="compositionally biased region" description="Low complexity" evidence="9">
    <location>
        <begin position="637"/>
        <end position="646"/>
    </location>
</feature>
<evidence type="ECO:0000256" key="5">
    <source>
        <dbReference type="ARBA" id="ARBA00023015"/>
    </source>
</evidence>
<feature type="compositionally biased region" description="Low complexity" evidence="9">
    <location>
        <begin position="135"/>
        <end position="145"/>
    </location>
</feature>